<evidence type="ECO:0000313" key="2">
    <source>
        <dbReference type="Proteomes" id="UP001454036"/>
    </source>
</evidence>
<reference evidence="1 2" key="1">
    <citation type="submission" date="2024-01" db="EMBL/GenBank/DDBJ databases">
        <title>The complete chloroplast genome sequence of Lithospermum erythrorhizon: insights into the phylogenetic relationship among Boraginaceae species and the maternal lineages of purple gromwells.</title>
        <authorList>
            <person name="Okada T."/>
            <person name="Watanabe K."/>
        </authorList>
    </citation>
    <scope>NUCLEOTIDE SEQUENCE [LARGE SCALE GENOMIC DNA]</scope>
</reference>
<protein>
    <submittedName>
        <fullName evidence="1">Uncharacterized protein</fullName>
    </submittedName>
</protein>
<sequence>MDMEKAIAVERLFEASCQNAVAQFLGKIRWPKGRNLVEEIQLLGDGMPGNSREDCHRVEWFEVYQHKSDNVWNFLREVPNKVWW</sequence>
<evidence type="ECO:0000313" key="1">
    <source>
        <dbReference type="EMBL" id="GAA0158903.1"/>
    </source>
</evidence>
<proteinExistence type="predicted"/>
<dbReference type="Proteomes" id="UP001454036">
    <property type="component" value="Unassembled WGS sequence"/>
</dbReference>
<dbReference type="AlphaFoldDB" id="A0AAV3Q5S5"/>
<dbReference type="EMBL" id="BAABME010003464">
    <property type="protein sequence ID" value="GAA0158903.1"/>
    <property type="molecule type" value="Genomic_DNA"/>
</dbReference>
<gene>
    <name evidence="1" type="ORF">LIER_15812</name>
</gene>
<accession>A0AAV3Q5S5</accession>
<organism evidence="1 2">
    <name type="scientific">Lithospermum erythrorhizon</name>
    <name type="common">Purple gromwell</name>
    <name type="synonym">Lithospermum officinale var. erythrorhizon</name>
    <dbReference type="NCBI Taxonomy" id="34254"/>
    <lineage>
        <taxon>Eukaryota</taxon>
        <taxon>Viridiplantae</taxon>
        <taxon>Streptophyta</taxon>
        <taxon>Embryophyta</taxon>
        <taxon>Tracheophyta</taxon>
        <taxon>Spermatophyta</taxon>
        <taxon>Magnoliopsida</taxon>
        <taxon>eudicotyledons</taxon>
        <taxon>Gunneridae</taxon>
        <taxon>Pentapetalae</taxon>
        <taxon>asterids</taxon>
        <taxon>lamiids</taxon>
        <taxon>Boraginales</taxon>
        <taxon>Boraginaceae</taxon>
        <taxon>Boraginoideae</taxon>
        <taxon>Lithospermeae</taxon>
        <taxon>Lithospermum</taxon>
    </lineage>
</organism>
<comment type="caution">
    <text evidence="1">The sequence shown here is derived from an EMBL/GenBank/DDBJ whole genome shotgun (WGS) entry which is preliminary data.</text>
</comment>
<name>A0AAV3Q5S5_LITER</name>
<keyword evidence="2" id="KW-1185">Reference proteome</keyword>